<dbReference type="Pfam" id="PF14542">
    <property type="entry name" value="Acetyltransf_CG"/>
    <property type="match status" value="1"/>
</dbReference>
<dbReference type="InterPro" id="IPR016181">
    <property type="entry name" value="Acyl_CoA_acyltransferase"/>
</dbReference>
<evidence type="ECO:0000256" key="1">
    <source>
        <dbReference type="SAM" id="MobiDB-lite"/>
    </source>
</evidence>
<dbReference type="Proteomes" id="UP000027586">
    <property type="component" value="Unassembled WGS sequence"/>
</dbReference>
<dbReference type="VEuPathDB" id="FungiDB:LCOR_00070.1"/>
<dbReference type="STRING" id="1263082.A0A068RDS3"/>
<dbReference type="InterPro" id="IPR045057">
    <property type="entry name" value="Gcn5-rel_NAT"/>
</dbReference>
<dbReference type="OrthoDB" id="74247at2759"/>
<dbReference type="PROSITE" id="PS51729">
    <property type="entry name" value="GNAT_YJDJ"/>
    <property type="match status" value="1"/>
</dbReference>
<accession>A0A068RDS3</accession>
<reference evidence="3" key="1">
    <citation type="submission" date="2013-08" db="EMBL/GenBank/DDBJ databases">
        <title>Gene expansion shapes genome architecture in the human pathogen Lichtheimia corymbifera: an evolutionary genomics analysis in the ancient terrestrial Mucorales (Mucoromycotina).</title>
        <authorList>
            <person name="Schwartze V.U."/>
            <person name="Winter S."/>
            <person name="Shelest E."/>
            <person name="Marcet-Houben M."/>
            <person name="Horn F."/>
            <person name="Wehner S."/>
            <person name="Hoffmann K."/>
            <person name="Riege K."/>
            <person name="Sammeth M."/>
            <person name="Nowrousian M."/>
            <person name="Valiante V."/>
            <person name="Linde J."/>
            <person name="Jacobsen I.D."/>
            <person name="Marz M."/>
            <person name="Brakhage A.A."/>
            <person name="Gabaldon T."/>
            <person name="Bocker S."/>
            <person name="Voigt K."/>
        </authorList>
    </citation>
    <scope>NUCLEOTIDE SEQUENCE [LARGE SCALE GENOMIC DNA]</scope>
    <source>
        <strain evidence="3">FSU 9682</strain>
    </source>
</reference>
<feature type="domain" description="N-acetyltransferase" evidence="2">
    <location>
        <begin position="158"/>
        <end position="248"/>
    </location>
</feature>
<dbReference type="PANTHER" id="PTHR31435">
    <property type="entry name" value="PROTEIN NATD1"/>
    <property type="match status" value="1"/>
</dbReference>
<dbReference type="AlphaFoldDB" id="A0A068RDS3"/>
<feature type="compositionally biased region" description="Low complexity" evidence="1">
    <location>
        <begin position="10"/>
        <end position="32"/>
    </location>
</feature>
<comment type="caution">
    <text evidence="3">The sequence shown here is derived from an EMBL/GenBank/DDBJ whole genome shotgun (WGS) entry which is preliminary data.</text>
</comment>
<organism evidence="3 4">
    <name type="scientific">Lichtheimia corymbifera JMRC:FSU:9682</name>
    <dbReference type="NCBI Taxonomy" id="1263082"/>
    <lineage>
        <taxon>Eukaryota</taxon>
        <taxon>Fungi</taxon>
        <taxon>Fungi incertae sedis</taxon>
        <taxon>Mucoromycota</taxon>
        <taxon>Mucoromycotina</taxon>
        <taxon>Mucoromycetes</taxon>
        <taxon>Mucorales</taxon>
        <taxon>Lichtheimiaceae</taxon>
        <taxon>Lichtheimia</taxon>
    </lineage>
</organism>
<dbReference type="PANTHER" id="PTHR31435:SF9">
    <property type="entry name" value="PROTEIN NATD1"/>
    <property type="match status" value="1"/>
</dbReference>
<feature type="region of interest" description="Disordered" evidence="1">
    <location>
        <begin position="102"/>
        <end position="123"/>
    </location>
</feature>
<gene>
    <name evidence="3" type="ORF">LCOR_00070.1</name>
</gene>
<proteinExistence type="predicted"/>
<dbReference type="Gene3D" id="3.40.630.30">
    <property type="match status" value="1"/>
</dbReference>
<keyword evidence="4" id="KW-1185">Reference proteome</keyword>
<feature type="region of interest" description="Disordered" evidence="1">
    <location>
        <begin position="1"/>
        <end position="42"/>
    </location>
</feature>
<evidence type="ECO:0000313" key="4">
    <source>
        <dbReference type="Proteomes" id="UP000027586"/>
    </source>
</evidence>
<name>A0A068RDS3_9FUNG</name>
<feature type="compositionally biased region" description="Low complexity" evidence="1">
    <location>
        <begin position="105"/>
        <end position="123"/>
    </location>
</feature>
<evidence type="ECO:0000313" key="3">
    <source>
        <dbReference type="EMBL" id="CDH48273.1"/>
    </source>
</evidence>
<dbReference type="InterPro" id="IPR031165">
    <property type="entry name" value="GNAT_YJDJ"/>
</dbReference>
<sequence>MATRPPPSPSSSTPSAIESSGSITTSSSSTTSNGRPKIHRNSFPFIPRQLSQSFKAALPFPRLYSGPLFAAPSVSVSHTHIVSNSSSVGPLTPPLTIDSFPTPIPSDHPTTTTTNPPSHSATPTMDTHNKLRMVVIAQQKQQQQPWIRKPPFDVGDVVHDMYCCMFRITLDSKGTMAALCYLPTRFQKMIEFYHTEIPVAYRDLGLGDLLVTQGFRWAEAAKLLVIPTCPFVRRFLEHNNKPNRDCIVYSENEGLSKLMLPPATTEDASSLQQQDGVE</sequence>
<protein>
    <recommendedName>
        <fullName evidence="2">N-acetyltransferase domain-containing protein</fullName>
    </recommendedName>
</protein>
<dbReference type="SUPFAM" id="SSF55729">
    <property type="entry name" value="Acyl-CoA N-acyltransferases (Nat)"/>
    <property type="match status" value="1"/>
</dbReference>
<dbReference type="EMBL" id="CBTN010000001">
    <property type="protein sequence ID" value="CDH48273.1"/>
    <property type="molecule type" value="Genomic_DNA"/>
</dbReference>
<evidence type="ECO:0000259" key="2">
    <source>
        <dbReference type="PROSITE" id="PS51729"/>
    </source>
</evidence>